<keyword evidence="1" id="KW-0805">Transcription regulation</keyword>
<dbReference type="PROSITE" id="PS51063">
    <property type="entry name" value="HTH_CRP_2"/>
    <property type="match status" value="1"/>
</dbReference>
<dbReference type="GO" id="GO:0003700">
    <property type="term" value="F:DNA-binding transcription factor activity"/>
    <property type="evidence" value="ECO:0007669"/>
    <property type="project" value="TreeGrafter"/>
</dbReference>
<sequence>MKAEHLAALLPQHSLFASCSEDELAAIILHGTLQTFSKGKDIVTQGDEGASLIILLTGTARISMVSSNGREIILDYAEPGSVIGEIALLDGGERTASVTALEPVSGLRLSRHSFETIMAEHAGMALRILRELARRLRQANSTIESDRAYASGPRLARFLQRLSLAGAADGRLRMDLSQSELGMFAGMSREQINRQLGAWADAGIVAIDAGKIKILDSTLLSEIAETAD</sequence>
<dbReference type="GO" id="GO:0005829">
    <property type="term" value="C:cytosol"/>
    <property type="evidence" value="ECO:0007669"/>
    <property type="project" value="TreeGrafter"/>
</dbReference>
<dbReference type="InterPro" id="IPR012318">
    <property type="entry name" value="HTH_CRP"/>
</dbReference>
<dbReference type="PROSITE" id="PS00888">
    <property type="entry name" value="CNMP_BINDING_1"/>
    <property type="match status" value="1"/>
</dbReference>
<dbReference type="SMART" id="SM00419">
    <property type="entry name" value="HTH_CRP"/>
    <property type="match status" value="1"/>
</dbReference>
<dbReference type="Pfam" id="PF00027">
    <property type="entry name" value="cNMP_binding"/>
    <property type="match status" value="1"/>
</dbReference>
<dbReference type="InterPro" id="IPR014710">
    <property type="entry name" value="RmlC-like_jellyroll"/>
</dbReference>
<dbReference type="PROSITE" id="PS50042">
    <property type="entry name" value="CNMP_BINDING_3"/>
    <property type="match status" value="1"/>
</dbReference>
<organism evidence="6 7">
    <name type="scientific">Sphingobium boeckii</name>
    <dbReference type="NCBI Taxonomy" id="1082345"/>
    <lineage>
        <taxon>Bacteria</taxon>
        <taxon>Pseudomonadati</taxon>
        <taxon>Pseudomonadota</taxon>
        <taxon>Alphaproteobacteria</taxon>
        <taxon>Sphingomonadales</taxon>
        <taxon>Sphingomonadaceae</taxon>
        <taxon>Sphingobium</taxon>
    </lineage>
</organism>
<keyword evidence="3" id="KW-0804">Transcription</keyword>
<keyword evidence="2" id="KW-0238">DNA-binding</keyword>
<feature type="domain" description="Cyclic nucleotide-binding" evidence="4">
    <location>
        <begin position="15"/>
        <end position="135"/>
    </location>
</feature>
<dbReference type="AlphaFoldDB" id="A0A7W9EFH6"/>
<feature type="domain" description="HTH crp-type" evidence="5">
    <location>
        <begin position="149"/>
        <end position="218"/>
    </location>
</feature>
<name>A0A7W9EFH6_9SPHN</name>
<dbReference type="InterPro" id="IPR018488">
    <property type="entry name" value="cNMP-bd_CS"/>
</dbReference>
<dbReference type="Pfam" id="PF13545">
    <property type="entry name" value="HTH_Crp_2"/>
    <property type="match status" value="1"/>
</dbReference>
<dbReference type="GO" id="GO:0003677">
    <property type="term" value="F:DNA binding"/>
    <property type="evidence" value="ECO:0007669"/>
    <property type="project" value="UniProtKB-KW"/>
</dbReference>
<proteinExistence type="predicted"/>
<evidence type="ECO:0000259" key="5">
    <source>
        <dbReference type="PROSITE" id="PS51063"/>
    </source>
</evidence>
<dbReference type="Proteomes" id="UP000549617">
    <property type="component" value="Unassembled WGS sequence"/>
</dbReference>
<dbReference type="PANTHER" id="PTHR24567:SF74">
    <property type="entry name" value="HTH-TYPE TRANSCRIPTIONAL REGULATOR ARCR"/>
    <property type="match status" value="1"/>
</dbReference>
<protein>
    <submittedName>
        <fullName evidence="6">CRP-like cAMP-binding protein</fullName>
    </submittedName>
</protein>
<accession>A0A7W9EFH6</accession>
<dbReference type="SUPFAM" id="SSF46785">
    <property type="entry name" value="Winged helix' DNA-binding domain"/>
    <property type="match status" value="1"/>
</dbReference>
<dbReference type="Gene3D" id="2.60.120.10">
    <property type="entry name" value="Jelly Rolls"/>
    <property type="match status" value="1"/>
</dbReference>
<dbReference type="PROSITE" id="PS00889">
    <property type="entry name" value="CNMP_BINDING_2"/>
    <property type="match status" value="1"/>
</dbReference>
<reference evidence="6 7" key="1">
    <citation type="submission" date="2020-08" db="EMBL/GenBank/DDBJ databases">
        <title>Genomic Encyclopedia of Type Strains, Phase IV (KMG-IV): sequencing the most valuable type-strain genomes for metagenomic binning, comparative biology and taxonomic classification.</title>
        <authorList>
            <person name="Goeker M."/>
        </authorList>
    </citation>
    <scope>NUCLEOTIDE SEQUENCE [LARGE SCALE GENOMIC DNA]</scope>
    <source>
        <strain evidence="6 7">DSM 25079</strain>
    </source>
</reference>
<dbReference type="InterPro" id="IPR018490">
    <property type="entry name" value="cNMP-bd_dom_sf"/>
</dbReference>
<dbReference type="PROSITE" id="PS51257">
    <property type="entry name" value="PROKAR_LIPOPROTEIN"/>
    <property type="match status" value="1"/>
</dbReference>
<dbReference type="SMART" id="SM00100">
    <property type="entry name" value="cNMP"/>
    <property type="match status" value="1"/>
</dbReference>
<evidence type="ECO:0000313" key="6">
    <source>
        <dbReference type="EMBL" id="MBB5687109.1"/>
    </source>
</evidence>
<dbReference type="Gene3D" id="1.10.10.10">
    <property type="entry name" value="Winged helix-like DNA-binding domain superfamily/Winged helix DNA-binding domain"/>
    <property type="match status" value="1"/>
</dbReference>
<dbReference type="SUPFAM" id="SSF51206">
    <property type="entry name" value="cAMP-binding domain-like"/>
    <property type="match status" value="1"/>
</dbReference>
<comment type="caution">
    <text evidence="6">The sequence shown here is derived from an EMBL/GenBank/DDBJ whole genome shotgun (WGS) entry which is preliminary data.</text>
</comment>
<evidence type="ECO:0000259" key="4">
    <source>
        <dbReference type="PROSITE" id="PS50042"/>
    </source>
</evidence>
<evidence type="ECO:0000256" key="1">
    <source>
        <dbReference type="ARBA" id="ARBA00023015"/>
    </source>
</evidence>
<evidence type="ECO:0000256" key="2">
    <source>
        <dbReference type="ARBA" id="ARBA00023125"/>
    </source>
</evidence>
<dbReference type="InterPro" id="IPR036390">
    <property type="entry name" value="WH_DNA-bd_sf"/>
</dbReference>
<dbReference type="InterPro" id="IPR000595">
    <property type="entry name" value="cNMP-bd_dom"/>
</dbReference>
<dbReference type="RefSeq" id="WP_184020267.1">
    <property type="nucleotide sequence ID" value="NZ_JACIJC010000005.1"/>
</dbReference>
<evidence type="ECO:0000256" key="3">
    <source>
        <dbReference type="ARBA" id="ARBA00023163"/>
    </source>
</evidence>
<dbReference type="InterPro" id="IPR036388">
    <property type="entry name" value="WH-like_DNA-bd_sf"/>
</dbReference>
<dbReference type="InterPro" id="IPR050397">
    <property type="entry name" value="Env_Response_Regulators"/>
</dbReference>
<dbReference type="PANTHER" id="PTHR24567">
    <property type="entry name" value="CRP FAMILY TRANSCRIPTIONAL REGULATORY PROTEIN"/>
    <property type="match status" value="1"/>
</dbReference>
<gene>
    <name evidence="6" type="ORF">FHS49_003137</name>
</gene>
<dbReference type="EMBL" id="JACIJC010000005">
    <property type="protein sequence ID" value="MBB5687109.1"/>
    <property type="molecule type" value="Genomic_DNA"/>
</dbReference>
<keyword evidence="7" id="KW-1185">Reference proteome</keyword>
<dbReference type="CDD" id="cd00038">
    <property type="entry name" value="CAP_ED"/>
    <property type="match status" value="1"/>
</dbReference>
<evidence type="ECO:0000313" key="7">
    <source>
        <dbReference type="Proteomes" id="UP000549617"/>
    </source>
</evidence>